<organism evidence="2 3">
    <name type="scientific">Halogeometricum limi</name>
    <dbReference type="NCBI Taxonomy" id="555875"/>
    <lineage>
        <taxon>Archaea</taxon>
        <taxon>Methanobacteriati</taxon>
        <taxon>Methanobacteriota</taxon>
        <taxon>Stenosarchaea group</taxon>
        <taxon>Halobacteria</taxon>
        <taxon>Halobacteriales</taxon>
        <taxon>Haloferacaceae</taxon>
        <taxon>Halogeometricum</taxon>
    </lineage>
</organism>
<gene>
    <name evidence="2" type="ORF">SAMN04488124_0622</name>
</gene>
<keyword evidence="1" id="KW-1133">Transmembrane helix</keyword>
<keyword evidence="1" id="KW-0472">Membrane</keyword>
<dbReference type="InterPro" id="IPR058293">
    <property type="entry name" value="DUF7987"/>
</dbReference>
<feature type="transmembrane region" description="Helical" evidence="1">
    <location>
        <begin position="33"/>
        <end position="51"/>
    </location>
</feature>
<dbReference type="EMBL" id="FOYS01000001">
    <property type="protein sequence ID" value="SFR35465.1"/>
    <property type="molecule type" value="Genomic_DNA"/>
</dbReference>
<accession>A0A1I6FZU1</accession>
<keyword evidence="1" id="KW-0812">Transmembrane</keyword>
<evidence type="ECO:0000256" key="1">
    <source>
        <dbReference type="SAM" id="Phobius"/>
    </source>
</evidence>
<evidence type="ECO:0000313" key="2">
    <source>
        <dbReference type="EMBL" id="SFR35465.1"/>
    </source>
</evidence>
<dbReference type="Pfam" id="PF25949">
    <property type="entry name" value="DUF7987"/>
    <property type="match status" value="1"/>
</dbReference>
<sequence>MVSRHTKTTAAFVLLATVLWLFAQQYTDDAWVLWGILVGVGVLLPTALNEART</sequence>
<evidence type="ECO:0000313" key="3">
    <source>
        <dbReference type="Proteomes" id="UP000243250"/>
    </source>
</evidence>
<name>A0A1I6FZU1_9EURY</name>
<protein>
    <submittedName>
        <fullName evidence="2">Uncharacterized protein</fullName>
    </submittedName>
</protein>
<reference evidence="3" key="1">
    <citation type="submission" date="2016-10" db="EMBL/GenBank/DDBJ databases">
        <authorList>
            <person name="Varghese N."/>
            <person name="Submissions S."/>
        </authorList>
    </citation>
    <scope>NUCLEOTIDE SEQUENCE [LARGE SCALE GENOMIC DNA]</scope>
    <source>
        <strain evidence="3">CGMCC 1.8711</strain>
    </source>
</reference>
<dbReference type="RefSeq" id="WP_175501341.1">
    <property type="nucleotide sequence ID" value="NZ_FOYS01000001.1"/>
</dbReference>
<proteinExistence type="predicted"/>
<dbReference type="Proteomes" id="UP000243250">
    <property type="component" value="Unassembled WGS sequence"/>
</dbReference>
<dbReference type="OrthoDB" id="300628at2157"/>
<keyword evidence="3" id="KW-1185">Reference proteome</keyword>
<dbReference type="AlphaFoldDB" id="A0A1I6FZU1"/>